<reference evidence="2" key="1">
    <citation type="submission" date="2023-04" db="EMBL/GenBank/DDBJ databases">
        <authorList>
            <consortium name="ELIXIR-Norway"/>
        </authorList>
    </citation>
    <scope>NUCLEOTIDE SEQUENCE [LARGE SCALE GENOMIC DNA]</scope>
</reference>
<evidence type="ECO:0000256" key="1">
    <source>
        <dbReference type="SAM" id="MobiDB-lite"/>
    </source>
</evidence>
<feature type="compositionally biased region" description="Basic residues" evidence="1">
    <location>
        <begin position="1"/>
        <end position="11"/>
    </location>
</feature>
<sequence>MQFSRQSRRLSLRGGRRETERLSKGHRSWRDSGLAAGLKGGCSGVSQRPALSPPALECSSWEAGSFSLLACKASIPSYVWWYKCSGHRRGLFAPGGVSRPPKPGVRGAGWERNPTPILPPPRAWTVAALPGVVSHPKIRHPPPPALQGIHISQVGRGHRTGSGAFPSPEFCPHLTEKK</sequence>
<feature type="region of interest" description="Disordered" evidence="1">
    <location>
        <begin position="1"/>
        <end position="27"/>
    </location>
</feature>
<evidence type="ECO:0000313" key="2">
    <source>
        <dbReference type="EMBL" id="CAI9170174.1"/>
    </source>
</evidence>
<proteinExistence type="predicted"/>
<evidence type="ECO:0000313" key="3">
    <source>
        <dbReference type="Proteomes" id="UP001176941"/>
    </source>
</evidence>
<dbReference type="EMBL" id="OX459939">
    <property type="protein sequence ID" value="CAI9170174.1"/>
    <property type="molecule type" value="Genomic_DNA"/>
</dbReference>
<accession>A0ABN8ZE77</accession>
<gene>
    <name evidence="2" type="ORF">MRATA1EN1_LOCUS19136</name>
</gene>
<protein>
    <submittedName>
        <fullName evidence="2">Uncharacterized protein</fullName>
    </submittedName>
</protein>
<dbReference type="Proteomes" id="UP001176941">
    <property type="component" value="Chromosome 3"/>
</dbReference>
<organism evidence="2 3">
    <name type="scientific">Rangifer tarandus platyrhynchus</name>
    <name type="common">Svalbard reindeer</name>
    <dbReference type="NCBI Taxonomy" id="3082113"/>
    <lineage>
        <taxon>Eukaryota</taxon>
        <taxon>Metazoa</taxon>
        <taxon>Chordata</taxon>
        <taxon>Craniata</taxon>
        <taxon>Vertebrata</taxon>
        <taxon>Euteleostomi</taxon>
        <taxon>Mammalia</taxon>
        <taxon>Eutheria</taxon>
        <taxon>Laurasiatheria</taxon>
        <taxon>Artiodactyla</taxon>
        <taxon>Ruminantia</taxon>
        <taxon>Pecora</taxon>
        <taxon>Cervidae</taxon>
        <taxon>Odocoileinae</taxon>
        <taxon>Rangifer</taxon>
    </lineage>
</organism>
<name>A0ABN8ZE77_RANTA</name>
<keyword evidence="3" id="KW-1185">Reference proteome</keyword>